<feature type="domain" description="PurM-like N-terminal" evidence="1">
    <location>
        <begin position="41"/>
        <end position="152"/>
    </location>
</feature>
<dbReference type="AlphaFoldDB" id="X0WQZ2"/>
<evidence type="ECO:0000259" key="1">
    <source>
        <dbReference type="Pfam" id="PF00586"/>
    </source>
</evidence>
<sequence length="187" mass="19769">MEEILEDKILLAHGSGGKLAHELVEKSFVKAFANPFLTKLDDSAVMDFSGRLAFTTDSYVVSPVFFPGGDIGKLAVYGTVNDLAMSGARPLYLSLSFIIEEGLPQDELNKIVDSVQKAAQEAGVEIATGDTKVVHRGSADKLFINTAGIGIIPEGVNISGNKARPGDRVILSGAIGDHGIAVLSQRE</sequence>
<organism evidence="2">
    <name type="scientific">marine sediment metagenome</name>
    <dbReference type="NCBI Taxonomy" id="412755"/>
    <lineage>
        <taxon>unclassified sequences</taxon>
        <taxon>metagenomes</taxon>
        <taxon>ecological metagenomes</taxon>
    </lineage>
</organism>
<comment type="caution">
    <text evidence="2">The sequence shown here is derived from an EMBL/GenBank/DDBJ whole genome shotgun (WGS) entry which is preliminary data.</text>
</comment>
<dbReference type="InterPro" id="IPR036921">
    <property type="entry name" value="PurM-like_N_sf"/>
</dbReference>
<dbReference type="PANTHER" id="PTHR30303">
    <property type="entry name" value="HYDROGENASE ISOENZYMES FORMATION PROTEIN HYPE"/>
    <property type="match status" value="1"/>
</dbReference>
<evidence type="ECO:0000313" key="2">
    <source>
        <dbReference type="EMBL" id="GAG25627.1"/>
    </source>
</evidence>
<reference evidence="2" key="1">
    <citation type="journal article" date="2014" name="Front. Microbiol.">
        <title>High frequency of phylogenetically diverse reductive dehalogenase-homologous genes in deep subseafloor sedimentary metagenomes.</title>
        <authorList>
            <person name="Kawai M."/>
            <person name="Futagami T."/>
            <person name="Toyoda A."/>
            <person name="Takaki Y."/>
            <person name="Nishi S."/>
            <person name="Hori S."/>
            <person name="Arai W."/>
            <person name="Tsubouchi T."/>
            <person name="Morono Y."/>
            <person name="Uchiyama I."/>
            <person name="Ito T."/>
            <person name="Fujiyama A."/>
            <person name="Inagaki F."/>
            <person name="Takami H."/>
        </authorList>
    </citation>
    <scope>NUCLEOTIDE SEQUENCE</scope>
    <source>
        <strain evidence="2">Expedition CK06-06</strain>
    </source>
</reference>
<dbReference type="InterPro" id="IPR016188">
    <property type="entry name" value="PurM-like_N"/>
</dbReference>
<dbReference type="NCBIfam" id="TIGR02124">
    <property type="entry name" value="hypE"/>
    <property type="match status" value="1"/>
</dbReference>
<proteinExistence type="predicted"/>
<dbReference type="Gene3D" id="3.30.1330.10">
    <property type="entry name" value="PurM-like, N-terminal domain"/>
    <property type="match status" value="1"/>
</dbReference>
<protein>
    <recommendedName>
        <fullName evidence="1">PurM-like N-terminal domain-containing protein</fullName>
    </recommendedName>
</protein>
<dbReference type="GO" id="GO:0051604">
    <property type="term" value="P:protein maturation"/>
    <property type="evidence" value="ECO:0007669"/>
    <property type="project" value="TreeGrafter"/>
</dbReference>
<dbReference type="Pfam" id="PF00586">
    <property type="entry name" value="AIRS"/>
    <property type="match status" value="1"/>
</dbReference>
<dbReference type="SUPFAM" id="SSF55326">
    <property type="entry name" value="PurM N-terminal domain-like"/>
    <property type="match status" value="1"/>
</dbReference>
<name>X0WQZ2_9ZZZZ</name>
<dbReference type="EMBL" id="BARS01032103">
    <property type="protein sequence ID" value="GAG25627.1"/>
    <property type="molecule type" value="Genomic_DNA"/>
</dbReference>
<dbReference type="InterPro" id="IPR011854">
    <property type="entry name" value="HypE"/>
</dbReference>
<accession>X0WQZ2</accession>
<gene>
    <name evidence="2" type="ORF">S01H1_49868</name>
</gene>
<dbReference type="PANTHER" id="PTHR30303:SF0">
    <property type="entry name" value="CARBAMOYL DEHYDRATASE HYPE"/>
    <property type="match status" value="1"/>
</dbReference>
<feature type="non-terminal residue" evidence="2">
    <location>
        <position position="187"/>
    </location>
</feature>